<gene>
    <name evidence="1" type="primary">rlmJ</name>
    <name evidence="1" type="ORF">NNL22_05245</name>
</gene>
<protein>
    <submittedName>
        <fullName evidence="1">23S rRNA (Adenine(2030)-N(6))-methyltransferase RlmJ</fullName>
    </submittedName>
</protein>
<accession>A0A9E8HUJ3</accession>
<dbReference type="PANTHER" id="PTHR37426:SF1">
    <property type="entry name" value="RIBOSOMAL RNA LARGE SUBUNIT METHYLTRANSFERASE J"/>
    <property type="match status" value="1"/>
</dbReference>
<dbReference type="InterPro" id="IPR007473">
    <property type="entry name" value="RlmJ"/>
</dbReference>
<dbReference type="GO" id="GO:0070475">
    <property type="term" value="P:rRNA base methylation"/>
    <property type="evidence" value="ECO:0007669"/>
    <property type="project" value="InterPro"/>
</dbReference>
<reference evidence="1" key="1">
    <citation type="submission" date="2022-07" db="EMBL/GenBank/DDBJ databases">
        <title>Alkalimarinus sp. nov., isolated from gut of a Alitta virens.</title>
        <authorList>
            <person name="Yang A.I."/>
            <person name="Shin N.-R."/>
        </authorList>
    </citation>
    <scope>NUCLEOTIDE SEQUENCE</scope>
    <source>
        <strain evidence="1">FA028</strain>
    </source>
</reference>
<name>A0A9E8HUJ3_9ALTE</name>
<dbReference type="SUPFAM" id="SSF53335">
    <property type="entry name" value="S-adenosyl-L-methionine-dependent methyltransferases"/>
    <property type="match status" value="1"/>
</dbReference>
<dbReference type="KEGG" id="asem:NNL22_05245"/>
<proteinExistence type="predicted"/>
<sequence length="277" mass="30327">MNQLYGRYRFSVGSLFDVHKHVVLTCAIEQLKHNTKCFHYIDAHAGAGLYDINSENASGNTEVGVEALLSGNKNEMTEKYVDIVRGFNSGLPLSKYPGSPMIARKLMRATDTLALIELNVDEYSELSSAFQQDINVDVDHGSAFDRVLKHIPAQAGQGLILIDPDYIIDEDSDDTANLIIQCRSKWPGAMIVVTLPCTGSSAKDRYVISILKDSGVTDLVVSNLEFAGDESESRSCVSRVLIVNPTHDIKNTIESVFSQMVSTLPVSIKAKSRVEAA</sequence>
<dbReference type="RefSeq" id="WP_251812233.1">
    <property type="nucleotide sequence ID" value="NZ_CP101527.1"/>
</dbReference>
<dbReference type="PANTHER" id="PTHR37426">
    <property type="entry name" value="RIBOSOMAL RNA LARGE SUBUNIT METHYLTRANSFERASE J"/>
    <property type="match status" value="1"/>
</dbReference>
<keyword evidence="2" id="KW-1185">Reference proteome</keyword>
<dbReference type="EMBL" id="CP101527">
    <property type="protein sequence ID" value="UZW75989.1"/>
    <property type="molecule type" value="Genomic_DNA"/>
</dbReference>
<organism evidence="1 2">
    <name type="scientific">Alkalimarinus sediminis</name>
    <dbReference type="NCBI Taxonomy" id="1632866"/>
    <lineage>
        <taxon>Bacteria</taxon>
        <taxon>Pseudomonadati</taxon>
        <taxon>Pseudomonadota</taxon>
        <taxon>Gammaproteobacteria</taxon>
        <taxon>Alteromonadales</taxon>
        <taxon>Alteromonadaceae</taxon>
        <taxon>Alkalimarinus</taxon>
    </lineage>
</organism>
<dbReference type="Proteomes" id="UP001164472">
    <property type="component" value="Chromosome"/>
</dbReference>
<evidence type="ECO:0000313" key="2">
    <source>
        <dbReference type="Proteomes" id="UP001164472"/>
    </source>
</evidence>
<dbReference type="GO" id="GO:0005829">
    <property type="term" value="C:cytosol"/>
    <property type="evidence" value="ECO:0007669"/>
    <property type="project" value="TreeGrafter"/>
</dbReference>
<dbReference type="Gene3D" id="3.40.50.150">
    <property type="entry name" value="Vaccinia Virus protein VP39"/>
    <property type="match status" value="1"/>
</dbReference>
<dbReference type="Pfam" id="PF04378">
    <property type="entry name" value="RsmJ"/>
    <property type="match status" value="1"/>
</dbReference>
<dbReference type="AlphaFoldDB" id="A0A9E8HUJ3"/>
<dbReference type="GO" id="GO:0036307">
    <property type="term" value="F:23S rRNA (adenine(2030)-N(6))-methyltransferase activity"/>
    <property type="evidence" value="ECO:0007669"/>
    <property type="project" value="TreeGrafter"/>
</dbReference>
<evidence type="ECO:0000313" key="1">
    <source>
        <dbReference type="EMBL" id="UZW75989.1"/>
    </source>
</evidence>
<dbReference type="InterPro" id="IPR029063">
    <property type="entry name" value="SAM-dependent_MTases_sf"/>
</dbReference>